<organism evidence="1 2">
    <name type="scientific">Sutcliffiella tianshenii</name>
    <dbReference type="NCBI Taxonomy" id="1463404"/>
    <lineage>
        <taxon>Bacteria</taxon>
        <taxon>Bacillati</taxon>
        <taxon>Bacillota</taxon>
        <taxon>Bacilli</taxon>
        <taxon>Bacillales</taxon>
        <taxon>Bacillaceae</taxon>
        <taxon>Sutcliffiella</taxon>
    </lineage>
</organism>
<gene>
    <name evidence="1" type="ORF">JOC95_000303</name>
</gene>
<name>A0ABS2NUW9_9BACI</name>
<dbReference type="PANTHER" id="PTHR42716:SF1">
    <property type="entry name" value="SLL0471 PROTEIN"/>
    <property type="match status" value="1"/>
</dbReference>
<dbReference type="InterPro" id="IPR005288">
    <property type="entry name" value="NadB"/>
</dbReference>
<keyword evidence="2" id="KW-1185">Reference proteome</keyword>
<dbReference type="PANTHER" id="PTHR42716">
    <property type="entry name" value="L-ASPARTATE OXIDASE"/>
    <property type="match status" value="1"/>
</dbReference>
<accession>A0ABS2NUW9</accession>
<reference evidence="1 2" key="1">
    <citation type="submission" date="2021-01" db="EMBL/GenBank/DDBJ databases">
        <title>Genomic Encyclopedia of Type Strains, Phase IV (KMG-IV): sequencing the most valuable type-strain genomes for metagenomic binning, comparative biology and taxonomic classification.</title>
        <authorList>
            <person name="Goeker M."/>
        </authorList>
    </citation>
    <scope>NUCLEOTIDE SEQUENCE [LARGE SCALE GENOMIC DNA]</scope>
    <source>
        <strain evidence="1 2">DSM 25879</strain>
    </source>
</reference>
<dbReference type="Pfam" id="PF12831">
    <property type="entry name" value="FAD_oxidored"/>
    <property type="match status" value="1"/>
</dbReference>
<sequence>MFKKELSADIVIIGGSTGGCAAALAAAKSGCRVIMTEETKWIGGQLTNQAVPPDEHRWIEQFGCTRSYRTYRNKVRNYYLTHFPLKEKARIVPQFNPGSAIVSRISHEPRVSLAVLHEMLAPYIHSGKVLILTETKAVRVETEGDEVKMVEAENINTKQRYVLCAPYFLDATDCGDLLPLAGVEYVTGAESQKETGEPHAKVGEADPMEMQAITHCFALDYIEGEDYTIEKPKDYDFWKNYQADFWPNRQLDWTAVSPITLEPITYGFFKEKGKFSLWEYRRLIDKSQFQDGLYDGDISLINWPQNDYWLGPVIDVSEEERQSHLEGARQLSLSLLYWMQKEAPRPDGKAGYPGLRLRGDVVGTDDGLAMYPYIRESRRIKAEFTVLEQHISTDVRGETGAEVFHDSVGIGCYRIDLHPSTGMTNFVDISSMPFQIPLGSLIPVRVNNLLPASKNLGVTHITNGCYRLHPVEWNIGEASGYLAAYCIKHGYTPRRVRNDERLLEDFQQHLVSEGIELSWPVTHSV</sequence>
<proteinExistence type="predicted"/>
<dbReference type="InterPro" id="IPR036188">
    <property type="entry name" value="FAD/NAD-bd_sf"/>
</dbReference>
<evidence type="ECO:0000313" key="1">
    <source>
        <dbReference type="EMBL" id="MBM7618461.1"/>
    </source>
</evidence>
<dbReference type="Proteomes" id="UP000737402">
    <property type="component" value="Unassembled WGS sequence"/>
</dbReference>
<dbReference type="EMBL" id="JAFBED010000001">
    <property type="protein sequence ID" value="MBM7618461.1"/>
    <property type="molecule type" value="Genomic_DNA"/>
</dbReference>
<evidence type="ECO:0008006" key="3">
    <source>
        <dbReference type="Google" id="ProtNLM"/>
    </source>
</evidence>
<dbReference type="SUPFAM" id="SSF51905">
    <property type="entry name" value="FAD/NAD(P)-binding domain"/>
    <property type="match status" value="1"/>
</dbReference>
<dbReference type="RefSeq" id="WP_204412738.1">
    <property type="nucleotide sequence ID" value="NZ_JAFBED010000001.1"/>
</dbReference>
<comment type="caution">
    <text evidence="1">The sequence shown here is derived from an EMBL/GenBank/DDBJ whole genome shotgun (WGS) entry which is preliminary data.</text>
</comment>
<protein>
    <recommendedName>
        <fullName evidence="3">FAD-dependent oxidoreductase</fullName>
    </recommendedName>
</protein>
<evidence type="ECO:0000313" key="2">
    <source>
        <dbReference type="Proteomes" id="UP000737402"/>
    </source>
</evidence>
<dbReference type="PROSITE" id="PS51257">
    <property type="entry name" value="PROKAR_LIPOPROTEIN"/>
    <property type="match status" value="1"/>
</dbReference>
<dbReference type="Gene3D" id="3.50.50.60">
    <property type="entry name" value="FAD/NAD(P)-binding domain"/>
    <property type="match status" value="1"/>
</dbReference>